<dbReference type="OrthoDB" id="163438at2759"/>
<dbReference type="STRING" id="71717.A0A4Y7T7S9"/>
<dbReference type="InterPro" id="IPR056884">
    <property type="entry name" value="NPHP3-like_N"/>
</dbReference>
<evidence type="ECO:0000256" key="1">
    <source>
        <dbReference type="ARBA" id="ARBA00022737"/>
    </source>
</evidence>
<keyword evidence="1" id="KW-0677">Repeat</keyword>
<organism evidence="3 4">
    <name type="scientific">Coprinellus micaceus</name>
    <name type="common">Glistening ink-cap mushroom</name>
    <name type="synonym">Coprinus micaceus</name>
    <dbReference type="NCBI Taxonomy" id="71717"/>
    <lineage>
        <taxon>Eukaryota</taxon>
        <taxon>Fungi</taxon>
        <taxon>Dikarya</taxon>
        <taxon>Basidiomycota</taxon>
        <taxon>Agaricomycotina</taxon>
        <taxon>Agaricomycetes</taxon>
        <taxon>Agaricomycetidae</taxon>
        <taxon>Agaricales</taxon>
        <taxon>Agaricineae</taxon>
        <taxon>Psathyrellaceae</taxon>
        <taxon>Coprinellus</taxon>
    </lineage>
</organism>
<dbReference type="Gene3D" id="3.40.50.300">
    <property type="entry name" value="P-loop containing nucleotide triphosphate hydrolases"/>
    <property type="match status" value="1"/>
</dbReference>
<dbReference type="InterPro" id="IPR027417">
    <property type="entry name" value="P-loop_NTPase"/>
</dbReference>
<keyword evidence="4" id="KW-1185">Reference proteome</keyword>
<name>A0A4Y7T7S9_COPMI</name>
<evidence type="ECO:0000259" key="2">
    <source>
        <dbReference type="Pfam" id="PF24883"/>
    </source>
</evidence>
<accession>A0A4Y7T7S9</accession>
<feature type="domain" description="Nephrocystin 3-like N-terminal" evidence="2">
    <location>
        <begin position="97"/>
        <end position="285"/>
    </location>
</feature>
<gene>
    <name evidence="3" type="ORF">FA13DRAFT_1774940</name>
</gene>
<comment type="caution">
    <text evidence="3">The sequence shown here is derived from an EMBL/GenBank/DDBJ whole genome shotgun (WGS) entry which is preliminary data.</text>
</comment>
<evidence type="ECO:0000313" key="3">
    <source>
        <dbReference type="EMBL" id="TEB30014.1"/>
    </source>
</evidence>
<dbReference type="AlphaFoldDB" id="A0A4Y7T7S9"/>
<dbReference type="Pfam" id="PF24883">
    <property type="entry name" value="NPHP3_N"/>
    <property type="match status" value="1"/>
</dbReference>
<dbReference type="PANTHER" id="PTHR10039">
    <property type="entry name" value="AMELOGENIN"/>
    <property type="match status" value="1"/>
</dbReference>
<evidence type="ECO:0000313" key="4">
    <source>
        <dbReference type="Proteomes" id="UP000298030"/>
    </source>
</evidence>
<proteinExistence type="predicted"/>
<protein>
    <recommendedName>
        <fullName evidence="2">Nephrocystin 3-like N-terminal domain-containing protein</fullName>
    </recommendedName>
</protein>
<dbReference type="EMBL" id="QPFP01000024">
    <property type="protein sequence ID" value="TEB30014.1"/>
    <property type="molecule type" value="Genomic_DNA"/>
</dbReference>
<sequence length="520" mass="57878">MVDGLSPSAIEVSQVNTRSYSNSSVSSTNNIFQDVGHVSNSVNIQVNAGVYNEAHQTSSAKGIKVLSKNIASAAIHNSSERGDAPKCHEGTRVAVLENITQWINDSGEDTQKLILWVSGPAGSGKTAIMGSLADKCQEEGRLAASFFFSSPSKSSHAGTKHRFVLTLVYQIQQHASLKGHLGQEVASTIVEDPSILGKHLKEQMEVLLLRPLRDCRGRYDVSVFPKIIIIDGLDECEANQDQGSSHDEHQGPQLTRQRDQEEILSCLLQAATDPAFPFKIIIASRPERTIRNFLLNGPIADPSLISHRFLGDKWDPSKDIDRFLLSQFRQIRREYPHLRSPVHWPGEAIIARLVKAASGQFAYAQTVIRFVRTPSKPPQVQLEYVLGTRCDPGVAPLEYLDALYIKILNSTPNPALTFQWLLAYRWFQRKTGGRTPRESATAWFFARFCETMGGEADFVFGDLAALVRIPDHSDVDSQYDFYHKDFLNFLDDPRRSRAFRSHTGVEMSPRSGLSIALCEA</sequence>
<dbReference type="SUPFAM" id="SSF52540">
    <property type="entry name" value="P-loop containing nucleoside triphosphate hydrolases"/>
    <property type="match status" value="1"/>
</dbReference>
<reference evidence="3 4" key="1">
    <citation type="journal article" date="2019" name="Nat. Ecol. Evol.">
        <title>Megaphylogeny resolves global patterns of mushroom evolution.</title>
        <authorList>
            <person name="Varga T."/>
            <person name="Krizsan K."/>
            <person name="Foldi C."/>
            <person name="Dima B."/>
            <person name="Sanchez-Garcia M."/>
            <person name="Sanchez-Ramirez S."/>
            <person name="Szollosi G.J."/>
            <person name="Szarkandi J.G."/>
            <person name="Papp V."/>
            <person name="Albert L."/>
            <person name="Andreopoulos W."/>
            <person name="Angelini C."/>
            <person name="Antonin V."/>
            <person name="Barry K.W."/>
            <person name="Bougher N.L."/>
            <person name="Buchanan P."/>
            <person name="Buyck B."/>
            <person name="Bense V."/>
            <person name="Catcheside P."/>
            <person name="Chovatia M."/>
            <person name="Cooper J."/>
            <person name="Damon W."/>
            <person name="Desjardin D."/>
            <person name="Finy P."/>
            <person name="Geml J."/>
            <person name="Haridas S."/>
            <person name="Hughes K."/>
            <person name="Justo A."/>
            <person name="Karasinski D."/>
            <person name="Kautmanova I."/>
            <person name="Kiss B."/>
            <person name="Kocsube S."/>
            <person name="Kotiranta H."/>
            <person name="LaButti K.M."/>
            <person name="Lechner B.E."/>
            <person name="Liimatainen K."/>
            <person name="Lipzen A."/>
            <person name="Lukacs Z."/>
            <person name="Mihaltcheva S."/>
            <person name="Morgado L.N."/>
            <person name="Niskanen T."/>
            <person name="Noordeloos M.E."/>
            <person name="Ohm R.A."/>
            <person name="Ortiz-Santana B."/>
            <person name="Ovrebo C."/>
            <person name="Racz N."/>
            <person name="Riley R."/>
            <person name="Savchenko A."/>
            <person name="Shiryaev A."/>
            <person name="Soop K."/>
            <person name="Spirin V."/>
            <person name="Szebenyi C."/>
            <person name="Tomsovsky M."/>
            <person name="Tulloss R.E."/>
            <person name="Uehling J."/>
            <person name="Grigoriev I.V."/>
            <person name="Vagvolgyi C."/>
            <person name="Papp T."/>
            <person name="Martin F.M."/>
            <person name="Miettinen O."/>
            <person name="Hibbett D.S."/>
            <person name="Nagy L.G."/>
        </authorList>
    </citation>
    <scope>NUCLEOTIDE SEQUENCE [LARGE SCALE GENOMIC DNA]</scope>
    <source>
        <strain evidence="3 4">FP101781</strain>
    </source>
</reference>
<dbReference type="Proteomes" id="UP000298030">
    <property type="component" value="Unassembled WGS sequence"/>
</dbReference>